<dbReference type="SUPFAM" id="SSF52833">
    <property type="entry name" value="Thioredoxin-like"/>
    <property type="match status" value="1"/>
</dbReference>
<name>A0A2N3LH02_9BACI</name>
<organism evidence="2 3">
    <name type="scientific">Heyndrickxia camelliae</name>
    <dbReference type="NCBI Taxonomy" id="1707093"/>
    <lineage>
        <taxon>Bacteria</taxon>
        <taxon>Bacillati</taxon>
        <taxon>Bacillota</taxon>
        <taxon>Bacilli</taxon>
        <taxon>Bacillales</taxon>
        <taxon>Bacillaceae</taxon>
        <taxon>Heyndrickxia</taxon>
    </lineage>
</organism>
<dbReference type="PROSITE" id="PS51353">
    <property type="entry name" value="ARSC"/>
    <property type="match status" value="1"/>
</dbReference>
<dbReference type="PANTHER" id="PTHR30041">
    <property type="entry name" value="ARSENATE REDUCTASE"/>
    <property type="match status" value="1"/>
</dbReference>
<dbReference type="Gene3D" id="3.40.30.10">
    <property type="entry name" value="Glutaredoxin"/>
    <property type="match status" value="1"/>
</dbReference>
<dbReference type="InterPro" id="IPR006660">
    <property type="entry name" value="Arsenate_reductase-like"/>
</dbReference>
<comment type="similarity">
    <text evidence="1">Belongs to the ArsC family.</text>
</comment>
<comment type="caution">
    <text evidence="2">The sequence shown here is derived from an EMBL/GenBank/DDBJ whole genome shotgun (WGS) entry which is preliminary data.</text>
</comment>
<reference evidence="2 3" key="1">
    <citation type="submission" date="2017-11" db="EMBL/GenBank/DDBJ databases">
        <title>Bacillus camelliae sp. nov., isolated from pu'er tea.</title>
        <authorList>
            <person name="Niu L."/>
        </authorList>
    </citation>
    <scope>NUCLEOTIDE SEQUENCE [LARGE SCALE GENOMIC DNA]</scope>
    <source>
        <strain evidence="2 3">7578-1</strain>
    </source>
</reference>
<dbReference type="PANTHER" id="PTHR30041:SF8">
    <property type="entry name" value="PROTEIN YFFB"/>
    <property type="match status" value="1"/>
</dbReference>
<evidence type="ECO:0008006" key="4">
    <source>
        <dbReference type="Google" id="ProtNLM"/>
    </source>
</evidence>
<sequence length="118" mass="13681">MSLTFYWYPKCGTCRKAKKWLEEHNVPFTEVHIVETPPSKQELAKLYHLSGVELKKFFNTSGQKYRELGLKDKINSATEDELLDLLASEGMLIKRPLVTDGEKVSIGFKEEEFAQKWL</sequence>
<dbReference type="RefSeq" id="WP_101355365.1">
    <property type="nucleotide sequence ID" value="NZ_PIQO01000014.1"/>
</dbReference>
<dbReference type="InterPro" id="IPR006504">
    <property type="entry name" value="Tscrpt_reg_Spx/MgsR"/>
</dbReference>
<dbReference type="EMBL" id="PIQO01000014">
    <property type="protein sequence ID" value="PKR83912.1"/>
    <property type="molecule type" value="Genomic_DNA"/>
</dbReference>
<proteinExistence type="inferred from homology"/>
<evidence type="ECO:0000313" key="2">
    <source>
        <dbReference type="EMBL" id="PKR83912.1"/>
    </source>
</evidence>
<keyword evidence="3" id="KW-1185">Reference proteome</keyword>
<dbReference type="AlphaFoldDB" id="A0A2N3LH02"/>
<accession>A0A2N3LH02</accession>
<dbReference type="Pfam" id="PF03960">
    <property type="entry name" value="ArsC"/>
    <property type="match status" value="1"/>
</dbReference>
<dbReference type="InterPro" id="IPR036249">
    <property type="entry name" value="Thioredoxin-like_sf"/>
</dbReference>
<dbReference type="PROSITE" id="PS51354">
    <property type="entry name" value="GLUTAREDOXIN_2"/>
    <property type="match status" value="1"/>
</dbReference>
<evidence type="ECO:0000313" key="3">
    <source>
        <dbReference type="Proteomes" id="UP000233440"/>
    </source>
</evidence>
<dbReference type="CDD" id="cd03036">
    <property type="entry name" value="ArsC_like"/>
    <property type="match status" value="1"/>
</dbReference>
<dbReference type="OrthoDB" id="9794155at2"/>
<dbReference type="NCBIfam" id="TIGR01617">
    <property type="entry name" value="arsC_related"/>
    <property type="match status" value="1"/>
</dbReference>
<gene>
    <name evidence="2" type="ORF">CWO92_16790</name>
</gene>
<protein>
    <recommendedName>
        <fullName evidence="4">Arsenate reductase family protein</fullName>
    </recommendedName>
</protein>
<dbReference type="Proteomes" id="UP000233440">
    <property type="component" value="Unassembled WGS sequence"/>
</dbReference>
<evidence type="ECO:0000256" key="1">
    <source>
        <dbReference type="PROSITE-ProRule" id="PRU01282"/>
    </source>
</evidence>